<evidence type="ECO:0000256" key="10">
    <source>
        <dbReference type="SAM" id="SignalP"/>
    </source>
</evidence>
<keyword evidence="4 7" id="KW-0378">Hydrolase</keyword>
<evidence type="ECO:0000256" key="6">
    <source>
        <dbReference type="PIRSR" id="PIRSR601461-1"/>
    </source>
</evidence>
<evidence type="ECO:0000259" key="11">
    <source>
        <dbReference type="PROSITE" id="PS51767"/>
    </source>
</evidence>
<dbReference type="Proteomes" id="UP000041254">
    <property type="component" value="Unassembled WGS sequence"/>
</dbReference>
<evidence type="ECO:0000256" key="7">
    <source>
        <dbReference type="RuleBase" id="RU000454"/>
    </source>
</evidence>
<evidence type="ECO:0000313" key="12">
    <source>
        <dbReference type="EMBL" id="CEL95593.1"/>
    </source>
</evidence>
<feature type="chain" id="PRO_5005187101" description="Peptidase A1 domain-containing protein" evidence="10">
    <location>
        <begin position="33"/>
        <end position="565"/>
    </location>
</feature>
<keyword evidence="9" id="KW-0812">Transmembrane</keyword>
<dbReference type="InterPro" id="IPR001461">
    <property type="entry name" value="Aspartic_peptidase_A1"/>
</dbReference>
<name>A0A0G4EGM3_VITBC</name>
<gene>
    <name evidence="12" type="ORF">Vbra_7439</name>
</gene>
<comment type="similarity">
    <text evidence="1 7">Belongs to the peptidase A1 family.</text>
</comment>
<dbReference type="OrthoDB" id="2747330at2759"/>
<dbReference type="GO" id="GO:0006508">
    <property type="term" value="P:proteolysis"/>
    <property type="evidence" value="ECO:0007669"/>
    <property type="project" value="UniProtKB-KW"/>
</dbReference>
<evidence type="ECO:0000256" key="8">
    <source>
        <dbReference type="SAM" id="MobiDB-lite"/>
    </source>
</evidence>
<evidence type="ECO:0000313" key="13">
    <source>
        <dbReference type="Proteomes" id="UP000041254"/>
    </source>
</evidence>
<keyword evidence="13" id="KW-1185">Reference proteome</keyword>
<dbReference type="Gene3D" id="2.40.70.10">
    <property type="entry name" value="Acid Proteases"/>
    <property type="match status" value="2"/>
</dbReference>
<dbReference type="Pfam" id="PF00026">
    <property type="entry name" value="Asp"/>
    <property type="match status" value="1"/>
</dbReference>
<accession>A0A0G4EGM3</accession>
<dbReference type="PANTHER" id="PTHR13683">
    <property type="entry name" value="ASPARTYL PROTEASES"/>
    <property type="match status" value="1"/>
</dbReference>
<dbReference type="InterPro" id="IPR021109">
    <property type="entry name" value="Peptidase_aspartic_dom_sf"/>
</dbReference>
<evidence type="ECO:0000256" key="4">
    <source>
        <dbReference type="ARBA" id="ARBA00022801"/>
    </source>
</evidence>
<protein>
    <recommendedName>
        <fullName evidence="11">Peptidase A1 domain-containing protein</fullName>
    </recommendedName>
</protein>
<feature type="signal peptide" evidence="10">
    <location>
        <begin position="1"/>
        <end position="32"/>
    </location>
</feature>
<dbReference type="PhylomeDB" id="A0A0G4EGM3"/>
<keyword evidence="9" id="KW-0472">Membrane</keyword>
<dbReference type="GO" id="GO:0012505">
    <property type="term" value="C:endomembrane system"/>
    <property type="evidence" value="ECO:0007669"/>
    <property type="project" value="UniProtKB-SubCell"/>
</dbReference>
<comment type="subcellular location">
    <subcellularLocation>
        <location evidence="5">Endomembrane system</location>
        <topology evidence="5">Single-pass type I membrane protein</topology>
    </subcellularLocation>
</comment>
<reference evidence="12 13" key="1">
    <citation type="submission" date="2014-11" db="EMBL/GenBank/DDBJ databases">
        <authorList>
            <person name="Zhu J."/>
            <person name="Qi W."/>
            <person name="Song R."/>
        </authorList>
    </citation>
    <scope>NUCLEOTIDE SEQUENCE [LARGE SCALE GENOMIC DNA]</scope>
</reference>
<feature type="active site" evidence="6">
    <location>
        <position position="276"/>
    </location>
</feature>
<dbReference type="PROSITE" id="PS00141">
    <property type="entry name" value="ASP_PROTEASE"/>
    <property type="match status" value="1"/>
</dbReference>
<dbReference type="EMBL" id="CDMY01000231">
    <property type="protein sequence ID" value="CEL95593.1"/>
    <property type="molecule type" value="Genomic_DNA"/>
</dbReference>
<dbReference type="AlphaFoldDB" id="A0A0G4EGM3"/>
<keyword evidence="3 10" id="KW-0732">Signal</keyword>
<feature type="transmembrane region" description="Helical" evidence="9">
    <location>
        <begin position="467"/>
        <end position="489"/>
    </location>
</feature>
<dbReference type="InterPro" id="IPR001969">
    <property type="entry name" value="Aspartic_peptidase_AS"/>
</dbReference>
<keyword evidence="9" id="KW-1133">Transmembrane helix</keyword>
<dbReference type="SUPFAM" id="SSF50630">
    <property type="entry name" value="Acid proteases"/>
    <property type="match status" value="1"/>
</dbReference>
<evidence type="ECO:0000256" key="3">
    <source>
        <dbReference type="ARBA" id="ARBA00022729"/>
    </source>
</evidence>
<feature type="region of interest" description="Disordered" evidence="8">
    <location>
        <begin position="416"/>
        <end position="457"/>
    </location>
</feature>
<dbReference type="VEuPathDB" id="CryptoDB:Vbra_7439"/>
<organism evidence="12 13">
    <name type="scientific">Vitrella brassicaformis (strain CCMP3155)</name>
    <dbReference type="NCBI Taxonomy" id="1169540"/>
    <lineage>
        <taxon>Eukaryota</taxon>
        <taxon>Sar</taxon>
        <taxon>Alveolata</taxon>
        <taxon>Colpodellida</taxon>
        <taxon>Vitrellaceae</taxon>
        <taxon>Vitrella</taxon>
    </lineage>
</organism>
<keyword evidence="2 7" id="KW-0645">Protease</keyword>
<evidence type="ECO:0000256" key="1">
    <source>
        <dbReference type="ARBA" id="ARBA00007447"/>
    </source>
</evidence>
<dbReference type="PROSITE" id="PS51767">
    <property type="entry name" value="PEPTIDASE_A1"/>
    <property type="match status" value="1"/>
</dbReference>
<evidence type="ECO:0000256" key="2">
    <source>
        <dbReference type="ARBA" id="ARBA00022670"/>
    </source>
</evidence>
<dbReference type="GO" id="GO:0004190">
    <property type="term" value="F:aspartic-type endopeptidase activity"/>
    <property type="evidence" value="ECO:0007669"/>
    <property type="project" value="UniProtKB-KW"/>
</dbReference>
<dbReference type="STRING" id="1169540.A0A0G4EGM3"/>
<dbReference type="OMA" id="PARCDAN"/>
<evidence type="ECO:0000256" key="5">
    <source>
        <dbReference type="ARBA" id="ARBA00046288"/>
    </source>
</evidence>
<sequence length="565" mass="63089">MLPRRRGRHRPVRPCLWLVLLLVLVPCAVVVCQPGKKLEEARIYGSIHGYAYYFIDILVGSPVPQRQSVILDTGSTILAFPCKNCKNCGNHIDAPFDFSASDTAEWQQCEGGCPCRNERCSYYQGYTEGSSIAGYWFQDYIRIGDVERKNPAVKAYAGCHDAETKLFTTQKASGIVGVAPRRSRDHETIIDALFSDQKGAVDTKVFAICLADQGGILTVGGYNQSLHRNYDNAEEKPTVVWTPMENHLYYSIGIEDADIEGKSLGGRSAWGSVIVDSGTTFTYVPPEIWKGISETFESFCKDPEHCKGVRTHHSDDCWEIEDEKDLDTFPVFRITFKGGGTIHWRAHSYLFPKPPSKKWCLAIDDNRKHDTVLGMSFMVQRDVIFDRTEDRVGFADAACPRYLDKLRPPPPEHKALPLYPKEFYSTSPPGSSDRGQGRNGTISEGGQTLTGEGGDASMDEAALSSKIGIWTAAIVGVSAVLIAMIVIICQSVRTKPVTYETMAEEDDEEEQRLREIQMSNYRGGDYPGDVPIELGEDYDSDEDDFDERERELRQQPAIPMPVRTA</sequence>
<dbReference type="InterPro" id="IPR033121">
    <property type="entry name" value="PEPTIDASE_A1"/>
</dbReference>
<keyword evidence="7" id="KW-0064">Aspartyl protease</keyword>
<feature type="compositionally biased region" description="Acidic residues" evidence="8">
    <location>
        <begin position="534"/>
        <end position="546"/>
    </location>
</feature>
<feature type="compositionally biased region" description="Polar residues" evidence="8">
    <location>
        <begin position="424"/>
        <end position="450"/>
    </location>
</feature>
<proteinExistence type="inferred from homology"/>
<dbReference type="PANTHER" id="PTHR13683:SF375">
    <property type="entry name" value="PEPTIDASE A1 DOMAIN-CONTAINING PROTEIN"/>
    <property type="match status" value="1"/>
</dbReference>
<feature type="active site" evidence="6">
    <location>
        <position position="72"/>
    </location>
</feature>
<feature type="domain" description="Peptidase A1" evidence="11">
    <location>
        <begin position="53"/>
        <end position="395"/>
    </location>
</feature>
<dbReference type="InParanoid" id="A0A0G4EGM3"/>
<dbReference type="PRINTS" id="PR00792">
    <property type="entry name" value="PEPSIN"/>
</dbReference>
<feature type="region of interest" description="Disordered" evidence="8">
    <location>
        <begin position="520"/>
        <end position="565"/>
    </location>
</feature>
<evidence type="ECO:0000256" key="9">
    <source>
        <dbReference type="SAM" id="Phobius"/>
    </source>
</evidence>